<dbReference type="RefSeq" id="WP_008582530.1">
    <property type="nucleotide sequence ID" value="NZ_CP007035.1"/>
</dbReference>
<evidence type="ECO:0000256" key="4">
    <source>
        <dbReference type="ARBA" id="ARBA00023136"/>
    </source>
</evidence>
<keyword evidence="9" id="KW-1185">Reference proteome</keyword>
<evidence type="ECO:0000256" key="1">
    <source>
        <dbReference type="ARBA" id="ARBA00004442"/>
    </source>
</evidence>
<dbReference type="OrthoDB" id="1091220at2"/>
<dbReference type="SUPFAM" id="SSF56954">
    <property type="entry name" value="Outer membrane efflux proteins (OEP)"/>
    <property type="match status" value="1"/>
</dbReference>
<dbReference type="KEGG" id="nso:NIASO_20645"/>
<evidence type="ECO:0000256" key="5">
    <source>
        <dbReference type="ARBA" id="ARBA00023237"/>
    </source>
</evidence>
<evidence type="ECO:0000256" key="7">
    <source>
        <dbReference type="SAM" id="SignalP"/>
    </source>
</evidence>
<reference evidence="8 9" key="1">
    <citation type="submission" date="2013-12" db="EMBL/GenBank/DDBJ databases">
        <authorList>
            <consortium name="DOE Joint Genome Institute"/>
            <person name="Eisen J."/>
            <person name="Huntemann M."/>
            <person name="Han J."/>
            <person name="Chen A."/>
            <person name="Kyrpides N."/>
            <person name="Mavromatis K."/>
            <person name="Markowitz V."/>
            <person name="Palaniappan K."/>
            <person name="Ivanova N."/>
            <person name="Schaumberg A."/>
            <person name="Pati A."/>
            <person name="Liolios K."/>
            <person name="Nordberg H.P."/>
            <person name="Cantor M.N."/>
            <person name="Hua S.X."/>
            <person name="Woyke T."/>
        </authorList>
    </citation>
    <scope>NUCLEOTIDE SEQUENCE [LARGE SCALE GENOMIC DNA]</scope>
    <source>
        <strain evidence="9">DSM 19437</strain>
    </source>
</reference>
<evidence type="ECO:0000313" key="8">
    <source>
        <dbReference type="EMBL" id="AHF18103.1"/>
    </source>
</evidence>
<sequence>MNGYFKTVLFIVLLIPLASQAQDAKTLGYYLETATVNSPVLHDYQNQRDAVRIDSLKFRADYGVKVNGQGDALYAPVFRGWGYDAAISNGQSVDLLIRASRDFLSRKNKDTRLAGYSLSIDQLQNQSSITRLTLERAITEQYIITYGSQRQYEVVEEVLRLLNEEDIILKKLTQNAVFKQTDYLSFKVTLQQNLLSLQQHKTDWRNDYAVLNYLSGVVDTSLQKLAPPDIPDTVPQGFEESIYAESYRTDSLKLDNEARVIHYDYRPKISAFADGGYSSSLTTTPYKNFGTSAGVAVTLPIYDGHKRNLSLRQNQLSMETRATYNAFAKKQYQQQLQQLTAQIQQYRQLTVTATEQMKYAQTLIEANMKQLPTGDVRVADFILSISNYINLKSGLVQYETTLYNLYNHLHHLILQ</sequence>
<keyword evidence="4" id="KW-0472">Membrane</keyword>
<dbReference type="GO" id="GO:0015288">
    <property type="term" value="F:porin activity"/>
    <property type="evidence" value="ECO:0007669"/>
    <property type="project" value="TreeGrafter"/>
</dbReference>
<evidence type="ECO:0000256" key="3">
    <source>
        <dbReference type="ARBA" id="ARBA00022692"/>
    </source>
</evidence>
<dbReference type="PANTHER" id="PTHR30026:SF20">
    <property type="entry name" value="OUTER MEMBRANE PROTEIN TOLC"/>
    <property type="match status" value="1"/>
</dbReference>
<dbReference type="AlphaFoldDB" id="W0F8F9"/>
<dbReference type="Proteomes" id="UP000003586">
    <property type="component" value="Chromosome"/>
</dbReference>
<comment type="subcellular location">
    <subcellularLocation>
        <location evidence="1">Cell outer membrane</location>
    </subcellularLocation>
</comment>
<dbReference type="InterPro" id="IPR051906">
    <property type="entry name" value="TolC-like"/>
</dbReference>
<keyword evidence="7" id="KW-0732">Signal</keyword>
<dbReference type="PANTHER" id="PTHR30026">
    <property type="entry name" value="OUTER MEMBRANE PROTEIN TOLC"/>
    <property type="match status" value="1"/>
</dbReference>
<evidence type="ECO:0000256" key="6">
    <source>
        <dbReference type="SAM" id="Coils"/>
    </source>
</evidence>
<accession>W0F8F9</accession>
<evidence type="ECO:0000256" key="2">
    <source>
        <dbReference type="ARBA" id="ARBA00022452"/>
    </source>
</evidence>
<evidence type="ECO:0000313" key="9">
    <source>
        <dbReference type="Proteomes" id="UP000003586"/>
    </source>
</evidence>
<dbReference type="Gene3D" id="1.20.1600.10">
    <property type="entry name" value="Outer membrane efflux proteins (OEP)"/>
    <property type="match status" value="1"/>
</dbReference>
<feature type="signal peptide" evidence="7">
    <location>
        <begin position="1"/>
        <end position="21"/>
    </location>
</feature>
<dbReference type="HOGENOM" id="CLU_052144_0_0_10"/>
<keyword evidence="6" id="KW-0175">Coiled coil</keyword>
<name>W0F8F9_9BACT</name>
<keyword evidence="3" id="KW-0812">Transmembrane</keyword>
<keyword evidence="5" id="KW-0998">Cell outer membrane</keyword>
<feature type="coiled-coil region" evidence="6">
    <location>
        <begin position="329"/>
        <end position="356"/>
    </location>
</feature>
<dbReference type="STRING" id="929713.NIASO_20645"/>
<protein>
    <recommendedName>
        <fullName evidence="10">Transporter</fullName>
    </recommendedName>
</protein>
<dbReference type="eggNOG" id="COG1538">
    <property type="taxonomic scope" value="Bacteria"/>
</dbReference>
<dbReference type="GO" id="GO:0015562">
    <property type="term" value="F:efflux transmembrane transporter activity"/>
    <property type="evidence" value="ECO:0007669"/>
    <property type="project" value="InterPro"/>
</dbReference>
<dbReference type="GO" id="GO:1990281">
    <property type="term" value="C:efflux pump complex"/>
    <property type="evidence" value="ECO:0007669"/>
    <property type="project" value="TreeGrafter"/>
</dbReference>
<gene>
    <name evidence="8" type="ORF">NIASO_20645</name>
</gene>
<evidence type="ECO:0008006" key="10">
    <source>
        <dbReference type="Google" id="ProtNLM"/>
    </source>
</evidence>
<proteinExistence type="predicted"/>
<keyword evidence="2" id="KW-1134">Transmembrane beta strand</keyword>
<dbReference type="GO" id="GO:0009279">
    <property type="term" value="C:cell outer membrane"/>
    <property type="evidence" value="ECO:0007669"/>
    <property type="project" value="UniProtKB-SubCell"/>
</dbReference>
<organism evidence="8 9">
    <name type="scientific">Niabella soli DSM 19437</name>
    <dbReference type="NCBI Taxonomy" id="929713"/>
    <lineage>
        <taxon>Bacteria</taxon>
        <taxon>Pseudomonadati</taxon>
        <taxon>Bacteroidota</taxon>
        <taxon>Chitinophagia</taxon>
        <taxon>Chitinophagales</taxon>
        <taxon>Chitinophagaceae</taxon>
        <taxon>Niabella</taxon>
    </lineage>
</organism>
<feature type="chain" id="PRO_5004788430" description="Transporter" evidence="7">
    <location>
        <begin position="22"/>
        <end position="415"/>
    </location>
</feature>
<dbReference type="EMBL" id="CP007035">
    <property type="protein sequence ID" value="AHF18103.1"/>
    <property type="molecule type" value="Genomic_DNA"/>
</dbReference>